<comment type="cofactor">
    <cofactor evidence="1">
        <name>FAD</name>
        <dbReference type="ChEBI" id="CHEBI:57692"/>
    </cofactor>
</comment>
<dbReference type="InterPro" id="IPR016156">
    <property type="entry name" value="FAD/NAD-linked_Rdtase_dimer_sf"/>
</dbReference>
<evidence type="ECO:0000256" key="4">
    <source>
        <dbReference type="ARBA" id="ARBA00022827"/>
    </source>
</evidence>
<dbReference type="GO" id="GO:0050451">
    <property type="term" value="F:CoA-disulfide reductase (NADPH) activity"/>
    <property type="evidence" value="ECO:0007669"/>
    <property type="project" value="UniProtKB-EC"/>
</dbReference>
<dbReference type="RefSeq" id="WP_191809617.1">
    <property type="nucleotide sequence ID" value="NZ_JACSPV010000002.1"/>
</dbReference>
<dbReference type="EMBL" id="JACSPV010000002">
    <property type="protein sequence ID" value="MBD8003887.1"/>
    <property type="molecule type" value="Genomic_DNA"/>
</dbReference>
<evidence type="ECO:0000259" key="8">
    <source>
        <dbReference type="Pfam" id="PF07992"/>
    </source>
</evidence>
<evidence type="ECO:0000256" key="6">
    <source>
        <dbReference type="ARBA" id="ARBA00023284"/>
    </source>
</evidence>
<evidence type="ECO:0000256" key="3">
    <source>
        <dbReference type="ARBA" id="ARBA00022630"/>
    </source>
</evidence>
<dbReference type="SUPFAM" id="SSF51905">
    <property type="entry name" value="FAD/NAD(P)-binding domain"/>
    <property type="match status" value="1"/>
</dbReference>
<feature type="domain" description="Pyridine nucleotide-disulphide oxidoreductase dimerisation" evidence="7">
    <location>
        <begin position="328"/>
        <end position="429"/>
    </location>
</feature>
<comment type="similarity">
    <text evidence="2">Belongs to the class-III pyridine nucleotide-disulfide oxidoreductase family.</text>
</comment>
<evidence type="ECO:0000256" key="1">
    <source>
        <dbReference type="ARBA" id="ARBA00001974"/>
    </source>
</evidence>
<dbReference type="InterPro" id="IPR050260">
    <property type="entry name" value="FAD-bd_OxRdtase"/>
</dbReference>
<comment type="caution">
    <text evidence="9">The sequence shown here is derived from an EMBL/GenBank/DDBJ whole genome shotgun (WGS) entry which is preliminary data.</text>
</comment>
<evidence type="ECO:0000256" key="2">
    <source>
        <dbReference type="ARBA" id="ARBA00009130"/>
    </source>
</evidence>
<gene>
    <name evidence="9" type="ORF">H9631_02255</name>
</gene>
<dbReference type="Gene3D" id="3.50.50.60">
    <property type="entry name" value="FAD/NAD(P)-binding domain"/>
    <property type="match status" value="2"/>
</dbReference>
<dbReference type="InterPro" id="IPR004099">
    <property type="entry name" value="Pyr_nucl-diS_OxRdtase_dimer"/>
</dbReference>
<dbReference type="Pfam" id="PF02852">
    <property type="entry name" value="Pyr_redox_dim"/>
    <property type="match status" value="1"/>
</dbReference>
<evidence type="ECO:0000313" key="9">
    <source>
        <dbReference type="EMBL" id="MBD8003887.1"/>
    </source>
</evidence>
<dbReference type="EC" id="1.8.1.14" evidence="9"/>
<keyword evidence="4" id="KW-0274">FAD</keyword>
<dbReference type="InterPro" id="IPR023753">
    <property type="entry name" value="FAD/NAD-binding_dom"/>
</dbReference>
<keyword evidence="10" id="KW-1185">Reference proteome</keyword>
<keyword evidence="5 9" id="KW-0560">Oxidoreductase</keyword>
<protein>
    <submittedName>
        <fullName evidence="9">CoA-disulfide reductase</fullName>
        <ecNumber evidence="9">1.8.1.14</ecNumber>
    </submittedName>
</protein>
<accession>A0ABR8VGH4</accession>
<dbReference type="PRINTS" id="PR00411">
    <property type="entry name" value="PNDRDTASEI"/>
</dbReference>
<keyword evidence="3" id="KW-0285">Flavoprotein</keyword>
<sequence length="445" mass="49406">MKYVIIGGDAAGMSAAMQIVKYEKDAKIVTLERGAIYSYGQCGLPYTISGLVPSTDDLIARSVETFRNKYGIDARTYHEVQTIDPKTKTVAGRDIQSGKIFRLSYDKLLNASGASPIVPDWKGIDLRGVYTLKTIPDANQILQNLRDDIQNVTIIGGGYIGIEMAESFRTLGKSVRLIARGTYVGKIFDPEMAQFIHEQAKKHQIELIVNENVTSIEGDRSVEAIRTDRSLYKTDLVLISAGVKPNTSFIQETGITSGIKGAIQTDRYMETNVKDIYAAGDCTLQYHMVKGQDDYIPLGTTANKQGRIAGLNMVGKPREFRGVTGTSIIKFMDLTLGKTGLSEQEAQKLHIPYEAVKIEAQDIARYYPEARPIHIKLIYRSDNYRLLGGQIIGEKGVDKRLDVLSTALFNQMTVRELEDLDLSYAPPYNGSWDPIQRAARKAMRG</sequence>
<dbReference type="NCBIfam" id="NF007123">
    <property type="entry name" value="PRK09564.1"/>
    <property type="match status" value="1"/>
</dbReference>
<evidence type="ECO:0000259" key="7">
    <source>
        <dbReference type="Pfam" id="PF02852"/>
    </source>
</evidence>
<dbReference type="PANTHER" id="PTHR43429:SF1">
    <property type="entry name" value="NAD(P)H SULFUR OXIDOREDUCTASE (COA-DEPENDENT)"/>
    <property type="match status" value="1"/>
</dbReference>
<dbReference type="Pfam" id="PF07992">
    <property type="entry name" value="Pyr_redox_2"/>
    <property type="match status" value="1"/>
</dbReference>
<keyword evidence="6" id="KW-0676">Redox-active center</keyword>
<reference evidence="9 10" key="1">
    <citation type="submission" date="2020-08" db="EMBL/GenBank/DDBJ databases">
        <title>A Genomic Blueprint of the Chicken Gut Microbiome.</title>
        <authorList>
            <person name="Gilroy R."/>
            <person name="Ravi A."/>
            <person name="Getino M."/>
            <person name="Pursley I."/>
            <person name="Horton D.L."/>
            <person name="Alikhan N.-F."/>
            <person name="Baker D."/>
            <person name="Gharbi K."/>
            <person name="Hall N."/>
            <person name="Watson M."/>
            <person name="Adriaenssens E.M."/>
            <person name="Foster-Nyarko E."/>
            <person name="Jarju S."/>
            <person name="Secka A."/>
            <person name="Antonio M."/>
            <person name="Oren A."/>
            <person name="Chaudhuri R."/>
            <person name="La Ragione R.M."/>
            <person name="Hildebrand F."/>
            <person name="Pallen M.J."/>
        </authorList>
    </citation>
    <scope>NUCLEOTIDE SEQUENCE [LARGE SCALE GENOMIC DNA]</scope>
    <source>
        <strain evidence="9 10">Sa1BUA2</strain>
    </source>
</reference>
<organism evidence="9 10">
    <name type="scientific">Bacillus norwichensis</name>
    <dbReference type="NCBI Taxonomy" id="2762217"/>
    <lineage>
        <taxon>Bacteria</taxon>
        <taxon>Bacillati</taxon>
        <taxon>Bacillota</taxon>
        <taxon>Bacilli</taxon>
        <taxon>Bacillales</taxon>
        <taxon>Bacillaceae</taxon>
        <taxon>Bacillus</taxon>
    </lineage>
</organism>
<proteinExistence type="inferred from homology"/>
<dbReference type="PANTHER" id="PTHR43429">
    <property type="entry name" value="PYRIDINE NUCLEOTIDE-DISULFIDE OXIDOREDUCTASE DOMAIN-CONTAINING"/>
    <property type="match status" value="1"/>
</dbReference>
<dbReference type="Proteomes" id="UP000648182">
    <property type="component" value="Unassembled WGS sequence"/>
</dbReference>
<name>A0ABR8VGH4_9BACI</name>
<feature type="domain" description="FAD/NAD(P)-binding" evidence="8">
    <location>
        <begin position="1"/>
        <end position="306"/>
    </location>
</feature>
<dbReference type="InterPro" id="IPR036188">
    <property type="entry name" value="FAD/NAD-bd_sf"/>
</dbReference>
<dbReference type="SUPFAM" id="SSF55424">
    <property type="entry name" value="FAD/NAD-linked reductases, dimerisation (C-terminal) domain"/>
    <property type="match status" value="1"/>
</dbReference>
<evidence type="ECO:0000256" key="5">
    <source>
        <dbReference type="ARBA" id="ARBA00023002"/>
    </source>
</evidence>
<evidence type="ECO:0000313" key="10">
    <source>
        <dbReference type="Proteomes" id="UP000648182"/>
    </source>
</evidence>
<dbReference type="PRINTS" id="PR00368">
    <property type="entry name" value="FADPNR"/>
</dbReference>